<evidence type="ECO:0000256" key="4">
    <source>
        <dbReference type="ARBA" id="ARBA00022729"/>
    </source>
</evidence>
<dbReference type="PANTHER" id="PTHR10030">
    <property type="entry name" value="ALPHA-L-FUCOSIDASE"/>
    <property type="match status" value="1"/>
</dbReference>
<evidence type="ECO:0000256" key="6">
    <source>
        <dbReference type="ARBA" id="ARBA00023295"/>
    </source>
</evidence>
<evidence type="ECO:0000259" key="8">
    <source>
        <dbReference type="Pfam" id="PF01120"/>
    </source>
</evidence>
<gene>
    <name evidence="9" type="ORF">SAMN04487894_105177</name>
</gene>
<dbReference type="GO" id="GO:0006004">
    <property type="term" value="P:fucose metabolic process"/>
    <property type="evidence" value="ECO:0007669"/>
    <property type="project" value="InterPro"/>
</dbReference>
<proteinExistence type="inferred from homology"/>
<dbReference type="InterPro" id="IPR000933">
    <property type="entry name" value="Glyco_hydro_29"/>
</dbReference>
<dbReference type="InterPro" id="IPR016286">
    <property type="entry name" value="FUC_metazoa-typ"/>
</dbReference>
<comment type="function">
    <text evidence="1">Alpha-L-fucosidase is responsible for hydrolyzing the alpha-1,6-linked fucose joined to the reducing-end N-acetylglucosamine of the carbohydrate moieties of glycoproteins.</text>
</comment>
<dbReference type="Pfam" id="PF01120">
    <property type="entry name" value="Alpha_L_fucos"/>
    <property type="match status" value="1"/>
</dbReference>
<evidence type="ECO:0000256" key="2">
    <source>
        <dbReference type="ARBA" id="ARBA00007951"/>
    </source>
</evidence>
<evidence type="ECO:0000256" key="7">
    <source>
        <dbReference type="PIRSR" id="PIRSR001092-1"/>
    </source>
</evidence>
<evidence type="ECO:0000313" key="9">
    <source>
        <dbReference type="EMBL" id="SDD00525.1"/>
    </source>
</evidence>
<reference evidence="10" key="1">
    <citation type="submission" date="2016-10" db="EMBL/GenBank/DDBJ databases">
        <authorList>
            <person name="Varghese N."/>
            <person name="Submissions S."/>
        </authorList>
    </citation>
    <scope>NUCLEOTIDE SEQUENCE [LARGE SCALE GENOMIC DNA]</scope>
    <source>
        <strain evidence="10">DSM 25811 / CCM 8410 / LMG 26954 / E90</strain>
    </source>
</reference>
<keyword evidence="4" id="KW-0732">Signal</keyword>
<name>A0A1G6R8W2_NIADE</name>
<comment type="similarity">
    <text evidence="2">Belongs to the glycosyl hydrolase 29 family.</text>
</comment>
<dbReference type="GO" id="GO:0005764">
    <property type="term" value="C:lysosome"/>
    <property type="evidence" value="ECO:0007669"/>
    <property type="project" value="TreeGrafter"/>
</dbReference>
<dbReference type="EC" id="3.2.1.51" evidence="3"/>
<keyword evidence="5" id="KW-0378">Hydrolase</keyword>
<dbReference type="PIRSF" id="PIRSF001092">
    <property type="entry name" value="Alpha-L-fucosidase"/>
    <property type="match status" value="1"/>
</dbReference>
<dbReference type="PRINTS" id="PR00741">
    <property type="entry name" value="GLHYDRLASE29"/>
</dbReference>
<dbReference type="InterPro" id="IPR057739">
    <property type="entry name" value="Glyco_hydro_29_N"/>
</dbReference>
<dbReference type="PANTHER" id="PTHR10030:SF37">
    <property type="entry name" value="ALPHA-L-FUCOSIDASE-RELATED"/>
    <property type="match status" value="1"/>
</dbReference>
<dbReference type="InterPro" id="IPR017853">
    <property type="entry name" value="GH"/>
</dbReference>
<evidence type="ECO:0000313" key="10">
    <source>
        <dbReference type="Proteomes" id="UP000198757"/>
    </source>
</evidence>
<dbReference type="SUPFAM" id="SSF51445">
    <property type="entry name" value="(Trans)glycosidases"/>
    <property type="match status" value="1"/>
</dbReference>
<dbReference type="EMBL" id="FMZO01000005">
    <property type="protein sequence ID" value="SDD00525.1"/>
    <property type="molecule type" value="Genomic_DNA"/>
</dbReference>
<keyword evidence="10" id="KW-1185">Reference proteome</keyword>
<dbReference type="STRING" id="1285928.SAMN04487894_105177"/>
<protein>
    <recommendedName>
        <fullName evidence="3">alpha-L-fucosidase</fullName>
        <ecNumber evidence="3">3.2.1.51</ecNumber>
    </recommendedName>
</protein>
<accession>A0A1G6R8W2</accession>
<dbReference type="Proteomes" id="UP000198757">
    <property type="component" value="Unassembled WGS sequence"/>
</dbReference>
<organism evidence="9 10">
    <name type="scientific">Niabella drilacis (strain DSM 25811 / CCM 8410 / CCUG 62505 / LMG 26954 / E90)</name>
    <dbReference type="NCBI Taxonomy" id="1285928"/>
    <lineage>
        <taxon>Bacteria</taxon>
        <taxon>Pseudomonadati</taxon>
        <taxon>Bacteroidota</taxon>
        <taxon>Chitinophagia</taxon>
        <taxon>Chitinophagales</taxon>
        <taxon>Chitinophagaceae</taxon>
        <taxon>Niabella</taxon>
    </lineage>
</organism>
<dbReference type="Gene3D" id="3.20.20.80">
    <property type="entry name" value="Glycosidases"/>
    <property type="match status" value="1"/>
</dbReference>
<evidence type="ECO:0000256" key="1">
    <source>
        <dbReference type="ARBA" id="ARBA00004071"/>
    </source>
</evidence>
<evidence type="ECO:0000256" key="3">
    <source>
        <dbReference type="ARBA" id="ARBA00012662"/>
    </source>
</evidence>
<dbReference type="GO" id="GO:0004560">
    <property type="term" value="F:alpha-L-fucosidase activity"/>
    <property type="evidence" value="ECO:0007669"/>
    <property type="project" value="InterPro"/>
</dbReference>
<feature type="domain" description="Glycoside hydrolase family 29 N-terminal" evidence="8">
    <location>
        <begin position="37"/>
        <end position="367"/>
    </location>
</feature>
<dbReference type="GO" id="GO:0016139">
    <property type="term" value="P:glycoside catabolic process"/>
    <property type="evidence" value="ECO:0007669"/>
    <property type="project" value="TreeGrafter"/>
</dbReference>
<dbReference type="AlphaFoldDB" id="A0A1G6R8W2"/>
<evidence type="ECO:0000256" key="5">
    <source>
        <dbReference type="ARBA" id="ARBA00022801"/>
    </source>
</evidence>
<keyword evidence="6" id="KW-0326">Glycosidase</keyword>
<sequence>MAFVSCNIGCRILAFKNRYNYMKRFFLMGILVAVILSAAAQKDYVPAKENLAYRQQFQDNKLGVFIHWGIYSMLADGEWAMLQKKIPYEEYSKLAAGFNPSKFDAEAWVAALKAGGAKYICITSRHHDGFSMFGTKSSGYNIVDATPFKRDVLKELAAACHKQGMKLHFYYSLLDWGRPDYNPKGGSLAAKWTGQGQPDYNTYHQFMLKQLRELLTNYGEIGAIWFDGAWDKGKVFDWKFDELYTLIHSLQPACLVINNHHWAALAGEDAQAFERDLPGQNTAGFSHGVEVSALPLETCETMNTSWGYKITDNKYKSEKTLIQYLVKAAGNNANLLMNVGPRPDGTLPEIAVQRFEAMGKWLQQYGETIYGTRGGLVAAQKWGVTTQKNNRLFVHILDLQDTKLLLPLTGKKIRSARVFIDKKPVKFVQQKDGVLLLLEKQPDETDYVVELVLR</sequence>
<dbReference type="SMART" id="SM00812">
    <property type="entry name" value="Alpha_L_fucos"/>
    <property type="match status" value="1"/>
</dbReference>
<feature type="site" description="May be important for catalysis" evidence="7">
    <location>
        <position position="299"/>
    </location>
</feature>